<gene>
    <name evidence="1" type="ORF">J2739_005500</name>
</gene>
<reference evidence="1 2" key="1">
    <citation type="submission" date="2023-07" db="EMBL/GenBank/DDBJ databases">
        <title>Sorghum-associated microbial communities from plants grown in Nebraska, USA.</title>
        <authorList>
            <person name="Schachtman D."/>
        </authorList>
    </citation>
    <scope>NUCLEOTIDE SEQUENCE [LARGE SCALE GENOMIC DNA]</scope>
    <source>
        <strain evidence="1 2">DS1781</strain>
    </source>
</reference>
<dbReference type="EMBL" id="JAVDRF010000022">
    <property type="protein sequence ID" value="MDR6539698.1"/>
    <property type="molecule type" value="Genomic_DNA"/>
</dbReference>
<accession>A0ABU1NMY0</accession>
<evidence type="ECO:0000313" key="2">
    <source>
        <dbReference type="Proteomes" id="UP001184230"/>
    </source>
</evidence>
<organism evidence="1 2">
    <name type="scientific">Variovorax soli</name>
    <dbReference type="NCBI Taxonomy" id="376815"/>
    <lineage>
        <taxon>Bacteria</taxon>
        <taxon>Pseudomonadati</taxon>
        <taxon>Pseudomonadota</taxon>
        <taxon>Betaproteobacteria</taxon>
        <taxon>Burkholderiales</taxon>
        <taxon>Comamonadaceae</taxon>
        <taxon>Variovorax</taxon>
    </lineage>
</organism>
<comment type="caution">
    <text evidence="1">The sequence shown here is derived from an EMBL/GenBank/DDBJ whole genome shotgun (WGS) entry which is preliminary data.</text>
</comment>
<keyword evidence="2" id="KW-1185">Reference proteome</keyword>
<proteinExistence type="predicted"/>
<evidence type="ECO:0000313" key="1">
    <source>
        <dbReference type="EMBL" id="MDR6539698.1"/>
    </source>
</evidence>
<protein>
    <submittedName>
        <fullName evidence="1">Uncharacterized protein</fullName>
    </submittedName>
</protein>
<sequence>MRTVSFDTENKSTPCRKSDEAGIYSLLHDEGPKLYGARIKSALDNELRIVSLEKVEAPGYFRSGIARS</sequence>
<dbReference type="Proteomes" id="UP001184230">
    <property type="component" value="Unassembled WGS sequence"/>
</dbReference>
<name>A0ABU1NMY0_9BURK</name>